<feature type="compositionally biased region" description="Acidic residues" evidence="1">
    <location>
        <begin position="441"/>
        <end position="458"/>
    </location>
</feature>
<feature type="compositionally biased region" description="Basic and acidic residues" evidence="1">
    <location>
        <begin position="395"/>
        <end position="420"/>
    </location>
</feature>
<name>A0A1H1N450_9MICO</name>
<evidence type="ECO:0000313" key="2">
    <source>
        <dbReference type="EMBL" id="SDR93756.1"/>
    </source>
</evidence>
<proteinExistence type="predicted"/>
<dbReference type="InterPro" id="IPR036388">
    <property type="entry name" value="WH-like_DNA-bd_sf"/>
</dbReference>
<keyword evidence="2" id="KW-0804">Transcription</keyword>
<dbReference type="STRING" id="1136497.SAMN04489752_0629"/>
<dbReference type="OrthoDB" id="4990598at2"/>
<gene>
    <name evidence="2" type="ORF">SAMN04489752_0629</name>
</gene>
<dbReference type="GO" id="GO:0000428">
    <property type="term" value="C:DNA-directed RNA polymerase complex"/>
    <property type="evidence" value="ECO:0007669"/>
    <property type="project" value="UniProtKB-KW"/>
</dbReference>
<dbReference type="Proteomes" id="UP000199597">
    <property type="component" value="Chromosome I"/>
</dbReference>
<accession>A0A1H1N450</accession>
<feature type="compositionally biased region" description="Low complexity" evidence="1">
    <location>
        <begin position="500"/>
        <end position="516"/>
    </location>
</feature>
<feature type="compositionally biased region" description="Polar residues" evidence="1">
    <location>
        <begin position="356"/>
        <end position="375"/>
    </location>
</feature>
<dbReference type="AlphaFoldDB" id="A0A1H1N450"/>
<dbReference type="EMBL" id="LT629766">
    <property type="protein sequence ID" value="SDR93756.1"/>
    <property type="molecule type" value="Genomic_DNA"/>
</dbReference>
<sequence>MDKNEHLPGDSLADFTEEELFSLIDAGTTGAFSEFYRRHIASAATFAALTAADTPNPRARADAAFLAILKSLLNGSADRTSSIVALICDEISRGPDRGSAASSPEFAEAEPEDLSSSALIASSFSSLPDNWQRILWLREVEGQSAQSAAELLGITSATAERLTARAHEELENTWAQTRPADGPRSIADRAELVPALLTSPILIERLSDTFVAAPQSDHDTEAAAAGSVDTDELPAATEPPDAAYSGESGADASEPSAVTAASEAPKATGEPSTETIDETTTAAAATLQMTAAPSASAHSANYPAAKSDGPTDHDENAKFTLPKPVLIPLIAACLGLLCTLLGFAILPHGASEPGPRTNSTTDAGTGSTPDSASTTDARDETSASTGSGSSASTDPAHRDDPPSRRDEDRDTSPREGDRAAESPADSSSSTPTGTPSKPADSDDPTTPEEPSAPDEPESPDTPSQPEPTDDPGTPTEPGTPSEPETPDDPGTPSEPEPSDDPGTPSEPGSPSTTGGSATSVRPEPEGPNRQGLWTREIAN</sequence>
<feature type="region of interest" description="Disordered" evidence="1">
    <location>
        <begin position="290"/>
        <end position="316"/>
    </location>
</feature>
<dbReference type="InterPro" id="IPR013324">
    <property type="entry name" value="RNA_pol_sigma_r3/r4-like"/>
</dbReference>
<evidence type="ECO:0000313" key="3">
    <source>
        <dbReference type="Proteomes" id="UP000199597"/>
    </source>
</evidence>
<reference evidence="3" key="1">
    <citation type="submission" date="2016-10" db="EMBL/GenBank/DDBJ databases">
        <authorList>
            <person name="Varghese N."/>
            <person name="Submissions S."/>
        </authorList>
    </citation>
    <scope>NUCLEOTIDE SEQUENCE [LARGE SCALE GENOMIC DNA]</scope>
    <source>
        <strain evidence="3">DSM 23676</strain>
    </source>
</reference>
<dbReference type="SUPFAM" id="SSF88659">
    <property type="entry name" value="Sigma3 and sigma4 domains of RNA polymerase sigma factors"/>
    <property type="match status" value="1"/>
</dbReference>
<feature type="region of interest" description="Disordered" evidence="1">
    <location>
        <begin position="217"/>
        <end position="276"/>
    </location>
</feature>
<keyword evidence="2" id="KW-0240">DNA-directed RNA polymerase</keyword>
<feature type="compositionally biased region" description="Low complexity" evidence="1">
    <location>
        <begin position="382"/>
        <end position="393"/>
    </location>
</feature>
<feature type="compositionally biased region" description="Low complexity" evidence="1">
    <location>
        <begin position="421"/>
        <end position="438"/>
    </location>
</feature>
<protein>
    <submittedName>
        <fullName evidence="2">DNA-directed RNA polymerase specialized sigma subunit, sigma24 family</fullName>
    </submittedName>
</protein>
<organism evidence="2 3">
    <name type="scientific">Brevibacterium siliguriense</name>
    <dbReference type="NCBI Taxonomy" id="1136497"/>
    <lineage>
        <taxon>Bacteria</taxon>
        <taxon>Bacillati</taxon>
        <taxon>Actinomycetota</taxon>
        <taxon>Actinomycetes</taxon>
        <taxon>Micrococcales</taxon>
        <taxon>Brevibacteriaceae</taxon>
        <taxon>Brevibacterium</taxon>
    </lineage>
</organism>
<keyword evidence="3" id="KW-1185">Reference proteome</keyword>
<feature type="region of interest" description="Disordered" evidence="1">
    <location>
        <begin position="350"/>
        <end position="539"/>
    </location>
</feature>
<feature type="compositionally biased region" description="Low complexity" evidence="1">
    <location>
        <begin position="470"/>
        <end position="493"/>
    </location>
</feature>
<dbReference type="Gene3D" id="1.10.10.10">
    <property type="entry name" value="Winged helix-like DNA-binding domain superfamily/Winged helix DNA-binding domain"/>
    <property type="match status" value="1"/>
</dbReference>
<evidence type="ECO:0000256" key="1">
    <source>
        <dbReference type="SAM" id="MobiDB-lite"/>
    </source>
</evidence>